<keyword evidence="1" id="KW-1133">Transmembrane helix</keyword>
<feature type="transmembrane region" description="Helical" evidence="1">
    <location>
        <begin position="53"/>
        <end position="76"/>
    </location>
</feature>
<protein>
    <submittedName>
        <fullName evidence="2">Uncharacterized protein</fullName>
    </submittedName>
</protein>
<organism evidence="2 3">
    <name type="scientific">Moritella viscosa</name>
    <dbReference type="NCBI Taxonomy" id="80854"/>
    <lineage>
        <taxon>Bacteria</taxon>
        <taxon>Pseudomonadati</taxon>
        <taxon>Pseudomonadota</taxon>
        <taxon>Gammaproteobacteria</taxon>
        <taxon>Alteromonadales</taxon>
        <taxon>Moritellaceae</taxon>
        <taxon>Moritella</taxon>
    </lineage>
</organism>
<dbReference type="AlphaFoldDB" id="A0A1L0E0D4"/>
<evidence type="ECO:0000313" key="3">
    <source>
        <dbReference type="Proteomes" id="UP000183794"/>
    </source>
</evidence>
<dbReference type="EMBL" id="FPLD01000051">
    <property type="protein sequence ID" value="SGY96093.1"/>
    <property type="molecule type" value="Genomic_DNA"/>
</dbReference>
<dbReference type="RefSeq" id="WP_075518186.1">
    <property type="nucleotide sequence ID" value="NZ_FPLD01000051.1"/>
</dbReference>
<keyword evidence="1" id="KW-0812">Transmembrane</keyword>
<feature type="transmembrane region" description="Helical" evidence="1">
    <location>
        <begin position="12"/>
        <end position="33"/>
    </location>
</feature>
<dbReference type="OrthoDB" id="9890929at2"/>
<sequence>MARKKENIIEQLYEVTGWFWPVGLTITLVMAVLTMLSINWCLSASPSGYVAEAIAPLLLVRWLMPVVLTVFTLFFANKTYVTWKGL</sequence>
<accession>A0A1L0E0D4</accession>
<name>A0A1L0E0D4_9GAMM</name>
<dbReference type="Proteomes" id="UP000183794">
    <property type="component" value="Unassembled WGS sequence"/>
</dbReference>
<keyword evidence="1" id="KW-0472">Membrane</keyword>
<reference evidence="2 3" key="1">
    <citation type="submission" date="2016-11" db="EMBL/GenBank/DDBJ databases">
        <authorList>
            <person name="Jaros S."/>
            <person name="Januszkiewicz K."/>
            <person name="Wedrychowicz H."/>
        </authorList>
    </citation>
    <scope>NUCLEOTIDE SEQUENCE [LARGE SCALE GENOMIC DNA]</scope>
    <source>
        <strain evidence="2">NVI 5450</strain>
    </source>
</reference>
<evidence type="ECO:0000256" key="1">
    <source>
        <dbReference type="SAM" id="Phobius"/>
    </source>
</evidence>
<evidence type="ECO:0000313" key="2">
    <source>
        <dbReference type="EMBL" id="SGY96093.1"/>
    </source>
</evidence>
<gene>
    <name evidence="2" type="ORF">NVI5450_1810</name>
</gene>
<proteinExistence type="predicted"/>